<dbReference type="PATRIC" id="fig|251707.3.peg.5187"/>
<dbReference type="AlphaFoldDB" id="A0A0Q0DB55"/>
<dbReference type="Proteomes" id="UP000050562">
    <property type="component" value="Unassembled WGS sequence"/>
</dbReference>
<dbReference type="EMBL" id="LJRC01000152">
    <property type="protein sequence ID" value="KPY36089.1"/>
    <property type="molecule type" value="Genomic_DNA"/>
</dbReference>
<gene>
    <name evidence="1" type="ORF">ALO52_03942</name>
</gene>
<evidence type="ECO:0000313" key="1">
    <source>
        <dbReference type="EMBL" id="KPY36089.1"/>
    </source>
</evidence>
<reference evidence="1 2" key="1">
    <citation type="submission" date="2015-09" db="EMBL/GenBank/DDBJ databases">
        <title>Genome announcement of multiple Pseudomonas syringae strains.</title>
        <authorList>
            <person name="Thakur S."/>
            <person name="Wang P.W."/>
            <person name="Gong Y."/>
            <person name="Weir B.S."/>
            <person name="Guttman D.S."/>
        </authorList>
    </citation>
    <scope>NUCLEOTIDE SEQUENCE [LARGE SCALE GENOMIC DNA]</scope>
    <source>
        <strain evidence="1 2">ICMP3956</strain>
    </source>
</reference>
<protein>
    <submittedName>
        <fullName evidence="1">Uncharacterized protein</fullName>
    </submittedName>
</protein>
<comment type="caution">
    <text evidence="1">The sequence shown here is derived from an EMBL/GenBank/DDBJ whole genome shotgun (WGS) entry which is preliminary data.</text>
</comment>
<dbReference type="RefSeq" id="WP_081021769.1">
    <property type="nucleotide sequence ID" value="NZ_LJRC01000152.1"/>
</dbReference>
<proteinExistence type="predicted"/>
<accession>A0A0Q0DB55</accession>
<sequence length="241" mass="26639">MIDTHSPSTAVVSSIHKVASGIPSPGNRNTSTHVSAAFSRFSDGATFSSMAKQLNDSAARANARDALLDEKELGTLARSVIDKLTDSSYHTNKAIHDAEVPDTQDPDLLERASQATRFTNGLAKNPFAGLSQDTLRLIIYDESGDFTLNERKAAYRENYQQQEAWNREMCQRYVDEYNETGKSTQTLFMLLEHYNALPPIEKAQYPANYVDNLISGDSSALDMLNSLKNEPSDDQPPSART</sequence>
<organism evidence="1 2">
    <name type="scientific">Pseudomonas syringae pv. primulae</name>
    <dbReference type="NCBI Taxonomy" id="251707"/>
    <lineage>
        <taxon>Bacteria</taxon>
        <taxon>Pseudomonadati</taxon>
        <taxon>Pseudomonadota</taxon>
        <taxon>Gammaproteobacteria</taxon>
        <taxon>Pseudomonadales</taxon>
        <taxon>Pseudomonadaceae</taxon>
        <taxon>Pseudomonas</taxon>
    </lineage>
</organism>
<name>A0A0Q0DB55_9PSED</name>
<evidence type="ECO:0000313" key="2">
    <source>
        <dbReference type="Proteomes" id="UP000050562"/>
    </source>
</evidence>